<name>A0ABV4S2H5_9BACI</name>
<reference evidence="1 2" key="1">
    <citation type="submission" date="2024-06" db="EMBL/GenBank/DDBJ databases">
        <title>Genetic profile and toxigenic potential of Bacillus cereus isolates from a Norwegian ice cream production plant,.</title>
        <authorList>
            <person name="Lindback T."/>
            <person name="Llarena A.-K."/>
            <person name="O'Sullivan K."/>
            <person name="Monshaugen M."/>
            <person name="Holmemo C.W."/>
            <person name="Aspholm M."/>
        </authorList>
    </citation>
    <scope>NUCLEOTIDE SEQUENCE [LARGE SCALE GENOMIC DNA]</scope>
    <source>
        <strain evidence="1 2">NVH-YM330</strain>
    </source>
</reference>
<keyword evidence="2" id="KW-1185">Reference proteome</keyword>
<gene>
    <name evidence="1" type="ORF">AB1I70_27800</name>
</gene>
<dbReference type="RefSeq" id="WP_000394434.1">
    <property type="nucleotide sequence ID" value="NZ_FMBJ01000016.1"/>
</dbReference>
<evidence type="ECO:0000313" key="2">
    <source>
        <dbReference type="Proteomes" id="UP001571110"/>
    </source>
</evidence>
<sequence>MEFIVELLKEIAKAIVREISAHLFKKQFLNEDNEKSTLDRGKLIGWIFKKKN</sequence>
<dbReference type="Proteomes" id="UP001571110">
    <property type="component" value="Unassembled WGS sequence"/>
</dbReference>
<protein>
    <submittedName>
        <fullName evidence="1">Uncharacterized protein</fullName>
    </submittedName>
</protein>
<evidence type="ECO:0000313" key="1">
    <source>
        <dbReference type="EMBL" id="MFA2795081.1"/>
    </source>
</evidence>
<dbReference type="EMBL" id="JBFDTY010000015">
    <property type="protein sequence ID" value="MFA2795081.1"/>
    <property type="molecule type" value="Genomic_DNA"/>
</dbReference>
<organism evidence="1 2">
    <name type="scientific">Bacillus mobilis</name>
    <dbReference type="NCBI Taxonomy" id="2026190"/>
    <lineage>
        <taxon>Bacteria</taxon>
        <taxon>Bacillati</taxon>
        <taxon>Bacillota</taxon>
        <taxon>Bacilli</taxon>
        <taxon>Bacillales</taxon>
        <taxon>Bacillaceae</taxon>
        <taxon>Bacillus</taxon>
        <taxon>Bacillus cereus group</taxon>
    </lineage>
</organism>
<comment type="caution">
    <text evidence="1">The sequence shown here is derived from an EMBL/GenBank/DDBJ whole genome shotgun (WGS) entry which is preliminary data.</text>
</comment>
<proteinExistence type="predicted"/>
<accession>A0ABV4S2H5</accession>